<dbReference type="PANTHER" id="PTHR10434:SF64">
    <property type="entry name" value="1-ACYL-SN-GLYCEROL-3-PHOSPHATE ACYLTRANSFERASE-RELATED"/>
    <property type="match status" value="1"/>
</dbReference>
<keyword evidence="6 7" id="KW-0012">Acyltransferase</keyword>
<dbReference type="CDD" id="cd07989">
    <property type="entry name" value="LPLAT_AGPAT-like"/>
    <property type="match status" value="1"/>
</dbReference>
<keyword evidence="7" id="KW-0594">Phospholipid biosynthesis</keyword>
<evidence type="ECO:0000256" key="6">
    <source>
        <dbReference type="ARBA" id="ARBA00023315"/>
    </source>
</evidence>
<comment type="domain">
    <text evidence="7">The HXXXXD motif is essential for acyltransferase activity and may constitute the binding site for the phosphate moiety of the glycerol-3-phosphate.</text>
</comment>
<accession>A0ABW4W100</accession>
<organism evidence="10 11">
    <name type="scientific">Ornithinibacillus salinisoli</name>
    <dbReference type="NCBI Taxonomy" id="1848459"/>
    <lineage>
        <taxon>Bacteria</taxon>
        <taxon>Bacillati</taxon>
        <taxon>Bacillota</taxon>
        <taxon>Bacilli</taxon>
        <taxon>Bacillales</taxon>
        <taxon>Bacillaceae</taxon>
        <taxon>Ornithinibacillus</taxon>
    </lineage>
</organism>
<dbReference type="GO" id="GO:0016746">
    <property type="term" value="F:acyltransferase activity"/>
    <property type="evidence" value="ECO:0007669"/>
    <property type="project" value="UniProtKB-KW"/>
</dbReference>
<protein>
    <recommendedName>
        <fullName evidence="7">1-acyl-sn-glycerol-3-phosphate acyltransferase</fullName>
        <ecNumber evidence="7">2.3.1.51</ecNumber>
    </recommendedName>
</protein>
<keyword evidence="4 7" id="KW-0808">Transferase</keyword>
<dbReference type="EMBL" id="JBHUHQ010000017">
    <property type="protein sequence ID" value="MFD2045273.1"/>
    <property type="molecule type" value="Genomic_DNA"/>
</dbReference>
<evidence type="ECO:0000259" key="9">
    <source>
        <dbReference type="SMART" id="SM00563"/>
    </source>
</evidence>
<sequence length="250" mass="28436">MFFTIRIYIYAGILVVGSIFNLQKAKKRFHQSNNQVVMEEIFTTPQRVSQKVIQRTGTTVQVNGREKLLDEPVLYVANHQGLFDILAFLGYLGRPIGFIAKKEIKKLPIIRSWMELLYCVFIDRKDRRQSMKAIQQGIENLKAGHSLVIFPEGTRSRGSKIGEFKSGSLRLAMKANVPIVPVAIDGTYHMLEEKGRVQASDITMIISDPIYPIDYQSLKNAELAQRIQHTVEQLLDGCNNKELKKADITK</sequence>
<evidence type="ECO:0000256" key="2">
    <source>
        <dbReference type="ARBA" id="ARBA00008655"/>
    </source>
</evidence>
<dbReference type="Pfam" id="PF01553">
    <property type="entry name" value="Acyltransferase"/>
    <property type="match status" value="1"/>
</dbReference>
<proteinExistence type="inferred from homology"/>
<dbReference type="EC" id="2.3.1.51" evidence="7"/>
<feature type="domain" description="Phospholipid/glycerol acyltransferase" evidence="9">
    <location>
        <begin position="73"/>
        <end position="187"/>
    </location>
</feature>
<keyword evidence="7" id="KW-1208">Phospholipid metabolism</keyword>
<dbReference type="NCBIfam" id="TIGR00530">
    <property type="entry name" value="AGP_acyltrn"/>
    <property type="match status" value="1"/>
</dbReference>
<evidence type="ECO:0000256" key="3">
    <source>
        <dbReference type="ARBA" id="ARBA00022516"/>
    </source>
</evidence>
<evidence type="ECO:0000256" key="4">
    <source>
        <dbReference type="ARBA" id="ARBA00022679"/>
    </source>
</evidence>
<dbReference type="RefSeq" id="WP_377557916.1">
    <property type="nucleotide sequence ID" value="NZ_JBHUHQ010000017.1"/>
</dbReference>
<dbReference type="InterPro" id="IPR002123">
    <property type="entry name" value="Plipid/glycerol_acylTrfase"/>
</dbReference>
<dbReference type="SMART" id="SM00563">
    <property type="entry name" value="PlsC"/>
    <property type="match status" value="1"/>
</dbReference>
<comment type="similarity">
    <text evidence="2 7">Belongs to the 1-acyl-sn-glycerol-3-phosphate acyltransferase family.</text>
</comment>
<dbReference type="SUPFAM" id="SSF69593">
    <property type="entry name" value="Glycerol-3-phosphate (1)-acyltransferase"/>
    <property type="match status" value="1"/>
</dbReference>
<keyword evidence="8" id="KW-0812">Transmembrane</keyword>
<keyword evidence="8" id="KW-1133">Transmembrane helix</keyword>
<name>A0ABW4W100_9BACI</name>
<keyword evidence="5 7" id="KW-0443">Lipid metabolism</keyword>
<comment type="pathway">
    <text evidence="1">Lipid metabolism.</text>
</comment>
<gene>
    <name evidence="10" type="ORF">ACFSJF_13415</name>
</gene>
<evidence type="ECO:0000313" key="10">
    <source>
        <dbReference type="EMBL" id="MFD2045273.1"/>
    </source>
</evidence>
<evidence type="ECO:0000313" key="11">
    <source>
        <dbReference type="Proteomes" id="UP001597383"/>
    </source>
</evidence>
<comment type="catalytic activity">
    <reaction evidence="7">
        <text>a 1-acyl-sn-glycero-3-phosphate + an acyl-CoA = a 1,2-diacyl-sn-glycero-3-phosphate + CoA</text>
        <dbReference type="Rhea" id="RHEA:19709"/>
        <dbReference type="ChEBI" id="CHEBI:57287"/>
        <dbReference type="ChEBI" id="CHEBI:57970"/>
        <dbReference type="ChEBI" id="CHEBI:58342"/>
        <dbReference type="ChEBI" id="CHEBI:58608"/>
        <dbReference type="EC" id="2.3.1.51"/>
    </reaction>
</comment>
<reference evidence="11" key="1">
    <citation type="journal article" date="2019" name="Int. J. Syst. Evol. Microbiol.">
        <title>The Global Catalogue of Microorganisms (GCM) 10K type strain sequencing project: providing services to taxonomists for standard genome sequencing and annotation.</title>
        <authorList>
            <consortium name="The Broad Institute Genomics Platform"/>
            <consortium name="The Broad Institute Genome Sequencing Center for Infectious Disease"/>
            <person name="Wu L."/>
            <person name="Ma J."/>
        </authorList>
    </citation>
    <scope>NUCLEOTIDE SEQUENCE [LARGE SCALE GENOMIC DNA]</scope>
    <source>
        <strain evidence="11">R28</strain>
    </source>
</reference>
<comment type="caution">
    <text evidence="10">The sequence shown here is derived from an EMBL/GenBank/DDBJ whole genome shotgun (WGS) entry which is preliminary data.</text>
</comment>
<evidence type="ECO:0000256" key="8">
    <source>
        <dbReference type="SAM" id="Phobius"/>
    </source>
</evidence>
<dbReference type="PANTHER" id="PTHR10434">
    <property type="entry name" value="1-ACYL-SN-GLYCEROL-3-PHOSPHATE ACYLTRANSFERASE"/>
    <property type="match status" value="1"/>
</dbReference>
<evidence type="ECO:0000256" key="1">
    <source>
        <dbReference type="ARBA" id="ARBA00005189"/>
    </source>
</evidence>
<feature type="transmembrane region" description="Helical" evidence="8">
    <location>
        <begin position="6"/>
        <end position="22"/>
    </location>
</feature>
<evidence type="ECO:0000256" key="5">
    <source>
        <dbReference type="ARBA" id="ARBA00023098"/>
    </source>
</evidence>
<keyword evidence="8" id="KW-0472">Membrane</keyword>
<keyword evidence="11" id="KW-1185">Reference proteome</keyword>
<dbReference type="Proteomes" id="UP001597383">
    <property type="component" value="Unassembled WGS sequence"/>
</dbReference>
<evidence type="ECO:0000256" key="7">
    <source>
        <dbReference type="RuleBase" id="RU361267"/>
    </source>
</evidence>
<dbReference type="InterPro" id="IPR004552">
    <property type="entry name" value="AGP_acyltrans"/>
</dbReference>
<keyword evidence="3 7" id="KW-0444">Lipid biosynthesis</keyword>